<dbReference type="AlphaFoldDB" id="A0A5J4WM96"/>
<proteinExistence type="predicted"/>
<evidence type="ECO:0000313" key="2">
    <source>
        <dbReference type="Proteomes" id="UP000324800"/>
    </source>
</evidence>
<accession>A0A5J4WM96</accession>
<gene>
    <name evidence="1" type="ORF">EZS28_008725</name>
</gene>
<sequence length="151" mass="17364">MKIPTIPEAELQLEKKNEEVATVVSVASQIDPFQQPFQQQVIKCETSSLSASRRNSIIEQTQTPDPSLCRWLLDILSEDEHMVVAYTFDVPESQIQLSIEDEGCVGRWRFTYMLDVVLNHDQVLYGSTRYNAIDLINEVKNIESLNGYNYY</sequence>
<reference evidence="1 2" key="1">
    <citation type="submission" date="2019-03" db="EMBL/GenBank/DDBJ databases">
        <title>Single cell metagenomics reveals metabolic interactions within the superorganism composed of flagellate Streblomastix strix and complex community of Bacteroidetes bacteria on its surface.</title>
        <authorList>
            <person name="Treitli S.C."/>
            <person name="Kolisko M."/>
            <person name="Husnik F."/>
            <person name="Keeling P."/>
            <person name="Hampl V."/>
        </authorList>
    </citation>
    <scope>NUCLEOTIDE SEQUENCE [LARGE SCALE GENOMIC DNA]</scope>
    <source>
        <strain evidence="1">ST1C</strain>
    </source>
</reference>
<organism evidence="1 2">
    <name type="scientific">Streblomastix strix</name>
    <dbReference type="NCBI Taxonomy" id="222440"/>
    <lineage>
        <taxon>Eukaryota</taxon>
        <taxon>Metamonada</taxon>
        <taxon>Preaxostyla</taxon>
        <taxon>Oxymonadida</taxon>
        <taxon>Streblomastigidae</taxon>
        <taxon>Streblomastix</taxon>
    </lineage>
</organism>
<dbReference type="EMBL" id="SNRW01001602">
    <property type="protein sequence ID" value="KAA6395746.1"/>
    <property type="molecule type" value="Genomic_DNA"/>
</dbReference>
<dbReference type="Proteomes" id="UP000324800">
    <property type="component" value="Unassembled WGS sequence"/>
</dbReference>
<comment type="caution">
    <text evidence="1">The sequence shown here is derived from an EMBL/GenBank/DDBJ whole genome shotgun (WGS) entry which is preliminary data.</text>
</comment>
<protein>
    <submittedName>
        <fullName evidence="1">Uncharacterized protein</fullName>
    </submittedName>
</protein>
<name>A0A5J4WM96_9EUKA</name>
<evidence type="ECO:0000313" key="1">
    <source>
        <dbReference type="EMBL" id="KAA6395746.1"/>
    </source>
</evidence>